<comment type="caution">
    <text evidence="1">The sequence shown here is derived from an EMBL/GenBank/DDBJ whole genome shotgun (WGS) entry which is preliminary data.</text>
</comment>
<sequence>MFKATLIYAALTAMAGYGALSSALSSIGL</sequence>
<dbReference type="EMBL" id="WBMP01000005">
    <property type="protein sequence ID" value="KAE8546189.1"/>
    <property type="molecule type" value="Genomic_DNA"/>
</dbReference>
<evidence type="ECO:0000313" key="1">
    <source>
        <dbReference type="EMBL" id="KAE8546189.1"/>
    </source>
</evidence>
<protein>
    <submittedName>
        <fullName evidence="1">Uncharacterized protein</fullName>
    </submittedName>
</protein>
<gene>
    <name evidence="1" type="ORF">F6453_1435</name>
</gene>
<name>A0A833NE09_MARNT</name>
<accession>A0A833NE09</accession>
<organism evidence="1 2">
    <name type="scientific">Marinobacter nauticus</name>
    <name type="common">Marinobacter hydrocarbonoclasticus</name>
    <name type="synonym">Marinobacter aquaeolei</name>
    <dbReference type="NCBI Taxonomy" id="2743"/>
    <lineage>
        <taxon>Bacteria</taxon>
        <taxon>Pseudomonadati</taxon>
        <taxon>Pseudomonadota</taxon>
        <taxon>Gammaproteobacteria</taxon>
        <taxon>Pseudomonadales</taxon>
        <taxon>Marinobacteraceae</taxon>
        <taxon>Marinobacter</taxon>
    </lineage>
</organism>
<dbReference type="Proteomes" id="UP000469950">
    <property type="component" value="Unassembled WGS sequence"/>
</dbReference>
<reference evidence="1 2" key="1">
    <citation type="submission" date="2019-10" db="EMBL/GenBank/DDBJ databases">
        <title>Draft genome sequence of Marinobacter hydrocarbonoclasticus NCT7M from the microbiome of the marine copepod.</title>
        <authorList>
            <person name="Nuttall R."/>
            <person name="Sharma G."/>
            <person name="Moisander P."/>
        </authorList>
    </citation>
    <scope>NUCLEOTIDE SEQUENCE [LARGE SCALE GENOMIC DNA]</scope>
    <source>
        <strain evidence="1 2">NCT7M</strain>
    </source>
</reference>
<evidence type="ECO:0000313" key="2">
    <source>
        <dbReference type="Proteomes" id="UP000469950"/>
    </source>
</evidence>
<dbReference type="AlphaFoldDB" id="A0A833NE09"/>
<proteinExistence type="predicted"/>